<dbReference type="Pfam" id="PF13516">
    <property type="entry name" value="LRR_6"/>
    <property type="match status" value="3"/>
</dbReference>
<dbReference type="STRING" id="5786.F0ZP52"/>
<accession>F0ZP52</accession>
<proteinExistence type="predicted"/>
<dbReference type="GO" id="GO:0016477">
    <property type="term" value="P:cell migration"/>
    <property type="evidence" value="ECO:0000318"/>
    <property type="project" value="GO_Central"/>
</dbReference>
<dbReference type="InterPro" id="IPR001611">
    <property type="entry name" value="Leu-rich_rpt"/>
</dbReference>
<dbReference type="eggNOG" id="KOG4242">
    <property type="taxonomic scope" value="Eukaryota"/>
</dbReference>
<gene>
    <name evidence="1" type="ORF">DICPUDRAFT_88397</name>
</gene>
<name>F0ZP52_DICPU</name>
<dbReference type="InterPro" id="IPR051279">
    <property type="entry name" value="PP1-Reg/Actin-Interact_Protein"/>
</dbReference>
<dbReference type="SUPFAM" id="SSF52047">
    <property type="entry name" value="RNI-like"/>
    <property type="match status" value="1"/>
</dbReference>
<sequence>MEILTQAERKNIDIYLQQKNEDENYLQRVEVKGKKARKLFFIIGNNRVFFFKVGGKIEIDYHFLDILELKSDGIKEIQLKFRNDGGKEPLIFGLEQESDSAEIILAIDYLFTLNFPSMQNNRLKIIVPEPKRTEIYSSPNALIPEVGVCNGFTQTYFSLCDYLNIQPISEVSWHIENVIGDKSDIKDFDYGFFFKKDRIITIDAKPIMQALTINKYFTSFSVNNIKLSNECIQSIIQLVSQNTCFEKICLNGIGLDRSATEKLIESFNTNKALKLKELDLGNNNIEDKGMTLLSEYLKTTHWELSTLILNNCSAGRSAMAHLGDAITFNENILRNLKYLDVASNRLESDGSVAFSKLLERSKTLQTFLISNCNPQFHQWTKVCISLNKFDNSGNRITRKDNIHRDMISFLNHSIYLNNLNLSKCQIPVEAVADIFGEGNLVKMETLNVSDNDLGDEGISTLCDLMANHPSIRSLNISGNFNRRSKNRTNAIESIINMLEKKSKTHNSIRSLSIQGSGKSQLKGDLLPIVCSIFYNGSLKELDISGHSSGDIFAASVGKLLQCNAGLETLYLDDNSITSRGLQLIKFGLARNSTLTRLPLPIKDIASALKADATPVNLQKITEVSTEIQQIILDNYTNRTIQSNTSLRDSQPKQILTKSRASSTPIVNDPKATVATCAGLKSFISIDTEVNEPLANANLIVN</sequence>
<dbReference type="OrthoDB" id="18598at2759"/>
<dbReference type="VEuPathDB" id="AmoebaDB:DICPUDRAFT_88397"/>
<dbReference type="KEGG" id="dpp:DICPUDRAFT_88397"/>
<dbReference type="PANTHER" id="PTHR24112">
    <property type="entry name" value="LEUCINE-RICH REPEAT, ISOFORM F-RELATED"/>
    <property type="match status" value="1"/>
</dbReference>
<dbReference type="SMART" id="SM00368">
    <property type="entry name" value="LRR_RI"/>
    <property type="match status" value="4"/>
</dbReference>
<dbReference type="InParanoid" id="F0ZP52"/>
<organism evidence="1 2">
    <name type="scientific">Dictyostelium purpureum</name>
    <name type="common">Slime mold</name>
    <dbReference type="NCBI Taxonomy" id="5786"/>
    <lineage>
        <taxon>Eukaryota</taxon>
        <taxon>Amoebozoa</taxon>
        <taxon>Evosea</taxon>
        <taxon>Eumycetozoa</taxon>
        <taxon>Dictyostelia</taxon>
        <taxon>Dictyosteliales</taxon>
        <taxon>Dictyosteliaceae</taxon>
        <taxon>Dictyostelium</taxon>
    </lineage>
</organism>
<dbReference type="GO" id="GO:0034315">
    <property type="term" value="P:regulation of Arp2/3 complex-mediated actin nucleation"/>
    <property type="evidence" value="ECO:0000318"/>
    <property type="project" value="GO_Central"/>
</dbReference>
<dbReference type="EMBL" id="GL871104">
    <property type="protein sequence ID" value="EGC34266.1"/>
    <property type="molecule type" value="Genomic_DNA"/>
</dbReference>
<evidence type="ECO:0000313" key="1">
    <source>
        <dbReference type="EMBL" id="EGC34266.1"/>
    </source>
</evidence>
<dbReference type="GeneID" id="10500188"/>
<dbReference type="GO" id="GO:0005886">
    <property type="term" value="C:plasma membrane"/>
    <property type="evidence" value="ECO:0000318"/>
    <property type="project" value="GO_Central"/>
</dbReference>
<dbReference type="Proteomes" id="UP000001064">
    <property type="component" value="Unassembled WGS sequence"/>
</dbReference>
<dbReference type="GO" id="GO:0030027">
    <property type="term" value="C:lamellipodium"/>
    <property type="evidence" value="ECO:0000318"/>
    <property type="project" value="GO_Central"/>
</dbReference>
<dbReference type="PANTHER" id="PTHR24112:SF66">
    <property type="entry name" value="LEUCINE-RICH REPEAT, ISOFORM F"/>
    <property type="match status" value="1"/>
</dbReference>
<dbReference type="Gene3D" id="3.80.10.10">
    <property type="entry name" value="Ribonuclease Inhibitor"/>
    <property type="match status" value="1"/>
</dbReference>
<dbReference type="OMA" id="FDYGFFF"/>
<evidence type="ECO:0008006" key="3">
    <source>
        <dbReference type="Google" id="ProtNLM"/>
    </source>
</evidence>
<dbReference type="FunCoup" id="F0ZP52">
    <property type="interactions" value="8"/>
</dbReference>
<keyword evidence="2" id="KW-1185">Reference proteome</keyword>
<dbReference type="RefSeq" id="XP_003289195.1">
    <property type="nucleotide sequence ID" value="XM_003289147.1"/>
</dbReference>
<evidence type="ECO:0000313" key="2">
    <source>
        <dbReference type="Proteomes" id="UP000001064"/>
    </source>
</evidence>
<reference evidence="2" key="1">
    <citation type="journal article" date="2011" name="Genome Biol.">
        <title>Comparative genomics of the social amoebae Dictyostelium discoideum and Dictyostelium purpureum.</title>
        <authorList>
            <consortium name="US DOE Joint Genome Institute (JGI-PGF)"/>
            <person name="Sucgang R."/>
            <person name="Kuo A."/>
            <person name="Tian X."/>
            <person name="Salerno W."/>
            <person name="Parikh A."/>
            <person name="Feasley C.L."/>
            <person name="Dalin E."/>
            <person name="Tu H."/>
            <person name="Huang E."/>
            <person name="Barry K."/>
            <person name="Lindquist E."/>
            <person name="Shapiro H."/>
            <person name="Bruce D."/>
            <person name="Schmutz J."/>
            <person name="Salamov A."/>
            <person name="Fey P."/>
            <person name="Gaudet P."/>
            <person name="Anjard C."/>
            <person name="Babu M.M."/>
            <person name="Basu S."/>
            <person name="Bushmanova Y."/>
            <person name="van der Wel H."/>
            <person name="Katoh-Kurasawa M."/>
            <person name="Dinh C."/>
            <person name="Coutinho P.M."/>
            <person name="Saito T."/>
            <person name="Elias M."/>
            <person name="Schaap P."/>
            <person name="Kay R.R."/>
            <person name="Henrissat B."/>
            <person name="Eichinger L."/>
            <person name="Rivero F."/>
            <person name="Putnam N.H."/>
            <person name="West C.M."/>
            <person name="Loomis W.F."/>
            <person name="Chisholm R.L."/>
            <person name="Shaulsky G."/>
            <person name="Strassmann J.E."/>
            <person name="Queller D.C."/>
            <person name="Kuspa A."/>
            <person name="Grigoriev I.V."/>
        </authorList>
    </citation>
    <scope>NUCLEOTIDE SEQUENCE [LARGE SCALE GENOMIC DNA]</scope>
    <source>
        <strain evidence="2">QSDP1</strain>
    </source>
</reference>
<protein>
    <recommendedName>
        <fullName evidence="3">CARMIL pleckstrin homology domain-containing protein</fullName>
    </recommendedName>
</protein>
<dbReference type="InterPro" id="IPR032675">
    <property type="entry name" value="LRR_dom_sf"/>
</dbReference>
<dbReference type="AlphaFoldDB" id="F0ZP52"/>